<dbReference type="InterPro" id="IPR022765">
    <property type="entry name" value="Dna2/Cas4_DUF83"/>
</dbReference>
<keyword evidence="7 13" id="KW-0378">Hydrolase</keyword>
<dbReference type="EMBL" id="JBHUIT010000003">
    <property type="protein sequence ID" value="MFD2255920.1"/>
    <property type="molecule type" value="Genomic_DNA"/>
</dbReference>
<keyword evidence="5 13" id="KW-0540">Nuclease</keyword>
<dbReference type="Gene3D" id="3.90.320.10">
    <property type="match status" value="1"/>
</dbReference>
<evidence type="ECO:0000256" key="7">
    <source>
        <dbReference type="ARBA" id="ARBA00022801"/>
    </source>
</evidence>
<dbReference type="PANTHER" id="PTHR36531:SF6">
    <property type="entry name" value="DNA REPLICATION ATP-DEPENDENT HELICASE_NUCLEASE DNA2"/>
    <property type="match status" value="1"/>
</dbReference>
<gene>
    <name evidence="15" type="primary">cas4</name>
    <name evidence="15" type="ORF">ACFSSA_04450</name>
</gene>
<keyword evidence="9 13" id="KW-0408">Iron</keyword>
<dbReference type="InterPro" id="IPR011604">
    <property type="entry name" value="PDDEXK-like_dom_sf"/>
</dbReference>
<evidence type="ECO:0000256" key="2">
    <source>
        <dbReference type="ARBA" id="ARBA00009189"/>
    </source>
</evidence>
<comment type="cofactor">
    <cofactor evidence="13">
        <name>Mg(2+)</name>
        <dbReference type="ChEBI" id="CHEBI:18420"/>
    </cofactor>
    <cofactor evidence="13">
        <name>Mn(2+)</name>
        <dbReference type="ChEBI" id="CHEBI:29035"/>
    </cofactor>
    <text evidence="13">Mg(2+) or Mn(2+) required for ssDNA cleavage activity.</text>
</comment>
<evidence type="ECO:0000256" key="5">
    <source>
        <dbReference type="ARBA" id="ARBA00022722"/>
    </source>
</evidence>
<evidence type="ECO:0000256" key="11">
    <source>
        <dbReference type="ARBA" id="ARBA00023118"/>
    </source>
</evidence>
<evidence type="ECO:0000256" key="9">
    <source>
        <dbReference type="ARBA" id="ARBA00023004"/>
    </source>
</evidence>
<comment type="function">
    <text evidence="13">CRISPR (clustered regularly interspaced short palindromic repeat) is an adaptive immune system that provides protection against mobile genetic elements (viruses, transposable elements and conjugative plasmids). CRISPR clusters contain sequences complementary to antecedent mobile elements and target invading nucleic acids. CRISPR clusters are transcribed and processed into CRISPR RNA (crRNA).</text>
</comment>
<keyword evidence="16" id="KW-1185">Reference proteome</keyword>
<name>A0ABW5D593_9BACT</name>
<dbReference type="Proteomes" id="UP001597375">
    <property type="component" value="Unassembled WGS sequence"/>
</dbReference>
<evidence type="ECO:0000256" key="8">
    <source>
        <dbReference type="ARBA" id="ARBA00022839"/>
    </source>
</evidence>
<dbReference type="NCBIfam" id="TIGR00372">
    <property type="entry name" value="cas4"/>
    <property type="match status" value="1"/>
</dbReference>
<reference evidence="16" key="1">
    <citation type="journal article" date="2019" name="Int. J. Syst. Evol. Microbiol.">
        <title>The Global Catalogue of Microorganisms (GCM) 10K type strain sequencing project: providing services to taxonomists for standard genome sequencing and annotation.</title>
        <authorList>
            <consortium name="The Broad Institute Genomics Platform"/>
            <consortium name="The Broad Institute Genome Sequencing Center for Infectious Disease"/>
            <person name="Wu L."/>
            <person name="Ma J."/>
        </authorList>
    </citation>
    <scope>NUCLEOTIDE SEQUENCE [LARGE SCALE GENOMIC DNA]</scope>
    <source>
        <strain evidence="16">CGMCC 4.7106</strain>
    </source>
</reference>
<evidence type="ECO:0000313" key="15">
    <source>
        <dbReference type="EMBL" id="MFD2255920.1"/>
    </source>
</evidence>
<evidence type="ECO:0000256" key="13">
    <source>
        <dbReference type="RuleBase" id="RU365022"/>
    </source>
</evidence>
<dbReference type="RefSeq" id="WP_386818713.1">
    <property type="nucleotide sequence ID" value="NZ_JBHUIT010000003.1"/>
</dbReference>
<evidence type="ECO:0000256" key="1">
    <source>
        <dbReference type="ARBA" id="ARBA00001966"/>
    </source>
</evidence>
<dbReference type="Pfam" id="PF01930">
    <property type="entry name" value="Cas_Cas4"/>
    <property type="match status" value="1"/>
</dbReference>
<comment type="cofactor">
    <cofactor evidence="13">
        <name>iron-sulfur cluster</name>
        <dbReference type="ChEBI" id="CHEBI:30408"/>
    </cofactor>
</comment>
<evidence type="ECO:0000256" key="6">
    <source>
        <dbReference type="ARBA" id="ARBA00022723"/>
    </source>
</evidence>
<keyword evidence="10 13" id="KW-0411">Iron-sulfur</keyword>
<feature type="domain" description="DUF83" evidence="14">
    <location>
        <begin position="11"/>
        <end position="186"/>
    </location>
</feature>
<dbReference type="PANTHER" id="PTHR36531">
    <property type="entry name" value="CRISPR-ASSOCIATED EXONUCLEASE CAS4"/>
    <property type="match status" value="1"/>
</dbReference>
<evidence type="ECO:0000256" key="12">
    <source>
        <dbReference type="ARBA" id="ARBA00023211"/>
    </source>
</evidence>
<keyword evidence="8 13" id="KW-0269">Exonuclease</keyword>
<evidence type="ECO:0000259" key="14">
    <source>
        <dbReference type="Pfam" id="PF01930"/>
    </source>
</evidence>
<sequence length="208" mass="23569">MDSSASAIPLSALQHYLYCPRQCALIHNEQIWAENRFTAEGQLLHKKANEGPDEHRSSGSILRHLHVSSNQYGLSGICDIVEKQRDGNFVPVEYKRGKPKAHRADEVQVCAQAICLEEMFHTKIPVGLIFYGKTRRRIEVRLDETLRTLTLSTVSKVRRLKECETTPSAEYDPGKCAACSLIDLCQPRALRFKRGASAWFLNRLQSTE</sequence>
<protein>
    <recommendedName>
        <fullName evidence="4 13">CRISPR-associated exonuclease Cas4</fullName>
        <ecNumber evidence="3 13">3.1.12.1</ecNumber>
    </recommendedName>
</protein>
<dbReference type="InterPro" id="IPR051827">
    <property type="entry name" value="Cas4_exonuclease"/>
</dbReference>
<accession>A0ABW5D593</accession>
<dbReference type="GO" id="GO:0016787">
    <property type="term" value="F:hydrolase activity"/>
    <property type="evidence" value="ECO:0007669"/>
    <property type="project" value="UniProtKB-KW"/>
</dbReference>
<evidence type="ECO:0000256" key="10">
    <source>
        <dbReference type="ARBA" id="ARBA00023014"/>
    </source>
</evidence>
<comment type="similarity">
    <text evidence="2 13">Belongs to the CRISPR-associated exonuclease Cas4 family.</text>
</comment>
<comment type="caution">
    <text evidence="15">The sequence shown here is derived from an EMBL/GenBank/DDBJ whole genome shotgun (WGS) entry which is preliminary data.</text>
</comment>
<dbReference type="InterPro" id="IPR013343">
    <property type="entry name" value="CRISPR-assoc_prot_Cas4"/>
</dbReference>
<dbReference type="EC" id="3.1.12.1" evidence="3 13"/>
<organism evidence="15 16">
    <name type="scientific">Luteolibacter algae</name>
    <dbReference type="NCBI Taxonomy" id="454151"/>
    <lineage>
        <taxon>Bacteria</taxon>
        <taxon>Pseudomonadati</taxon>
        <taxon>Verrucomicrobiota</taxon>
        <taxon>Verrucomicrobiia</taxon>
        <taxon>Verrucomicrobiales</taxon>
        <taxon>Verrucomicrobiaceae</taxon>
        <taxon>Luteolibacter</taxon>
    </lineage>
</organism>
<evidence type="ECO:0000256" key="3">
    <source>
        <dbReference type="ARBA" id="ARBA00012768"/>
    </source>
</evidence>
<proteinExistence type="inferred from homology"/>
<comment type="cofactor">
    <cofactor evidence="1">
        <name>[4Fe-4S] cluster</name>
        <dbReference type="ChEBI" id="CHEBI:49883"/>
    </cofactor>
</comment>
<keyword evidence="11 13" id="KW-0051">Antiviral defense</keyword>
<evidence type="ECO:0000313" key="16">
    <source>
        <dbReference type="Proteomes" id="UP001597375"/>
    </source>
</evidence>
<evidence type="ECO:0000256" key="4">
    <source>
        <dbReference type="ARBA" id="ARBA00020049"/>
    </source>
</evidence>
<keyword evidence="6 13" id="KW-0479">Metal-binding</keyword>
<keyword evidence="12 13" id="KW-0464">Manganese</keyword>